<organism evidence="5">
    <name type="scientific">mine drainage metagenome</name>
    <dbReference type="NCBI Taxonomy" id="410659"/>
    <lineage>
        <taxon>unclassified sequences</taxon>
        <taxon>metagenomes</taxon>
        <taxon>ecological metagenomes</taxon>
    </lineage>
</organism>
<sequence length="251" mass="28503">MLINPLKDKLQTLKLTGFLEALAEQEPTPALWVDLSFEDRLGLLVDREMAVQENRRTKRRLMAAKLRQNATPEDLDFRSSRNLPKPLLQTLLSGQWIVNHQNVLITGPTGVGKSYVAEALGHKACRLGYNVLLVRFPRLFQSLEIARSTGKLLTLLKMLARQDVLILEDFALTAITSEHRQDLFEILEDRHNIHSTIITSQIPRPDWHERIGDPTLADAILDRLVHGAYTLDLKGESMRKTRVQSTSQVDS</sequence>
<dbReference type="GO" id="GO:0006260">
    <property type="term" value="P:DNA replication"/>
    <property type="evidence" value="ECO:0007669"/>
    <property type="project" value="TreeGrafter"/>
</dbReference>
<reference evidence="5" key="1">
    <citation type="submission" date="2013-08" db="EMBL/GenBank/DDBJ databases">
        <authorList>
            <person name="Mendez C."/>
            <person name="Richter M."/>
            <person name="Ferrer M."/>
            <person name="Sanchez J."/>
        </authorList>
    </citation>
    <scope>NUCLEOTIDE SEQUENCE</scope>
</reference>
<name>T0ZSZ3_9ZZZZ</name>
<dbReference type="InterPro" id="IPR002611">
    <property type="entry name" value="IstB_ATP-bd"/>
</dbReference>
<dbReference type="PANTHER" id="PTHR30050:SF4">
    <property type="entry name" value="ATP-BINDING PROTEIN RV3427C IN INSERTION SEQUENCE-RELATED"/>
    <property type="match status" value="1"/>
</dbReference>
<evidence type="ECO:0000256" key="1">
    <source>
        <dbReference type="ARBA" id="ARBA00008059"/>
    </source>
</evidence>
<dbReference type="GO" id="GO:0005524">
    <property type="term" value="F:ATP binding"/>
    <property type="evidence" value="ECO:0007669"/>
    <property type="project" value="UniProtKB-KW"/>
</dbReference>
<dbReference type="SMART" id="SM00382">
    <property type="entry name" value="AAA"/>
    <property type="match status" value="1"/>
</dbReference>
<comment type="caution">
    <text evidence="5">The sequence shown here is derived from an EMBL/GenBank/DDBJ whole genome shotgun (WGS) entry which is preliminary data.</text>
</comment>
<dbReference type="NCBIfam" id="NF038214">
    <property type="entry name" value="IS21_help_AAA"/>
    <property type="match status" value="1"/>
</dbReference>
<gene>
    <name evidence="5" type="ORF">B1A_19127</name>
</gene>
<dbReference type="InterPro" id="IPR028350">
    <property type="entry name" value="DNAC/IstB-like"/>
</dbReference>
<proteinExistence type="inferred from homology"/>
<evidence type="ECO:0000256" key="2">
    <source>
        <dbReference type="ARBA" id="ARBA00022741"/>
    </source>
</evidence>
<dbReference type="EMBL" id="AUZX01014114">
    <property type="protein sequence ID" value="EQD32955.1"/>
    <property type="molecule type" value="Genomic_DNA"/>
</dbReference>
<keyword evidence="3" id="KW-0067">ATP-binding</keyword>
<keyword evidence="2" id="KW-0547">Nucleotide-binding</keyword>
<evidence type="ECO:0000256" key="3">
    <source>
        <dbReference type="ARBA" id="ARBA00022840"/>
    </source>
</evidence>
<comment type="similarity">
    <text evidence="1">Belongs to the IS21/IS1162 putative ATP-binding protein family.</text>
</comment>
<protein>
    <submittedName>
        <fullName evidence="5">IstB ATP binding domain-containing protein</fullName>
    </submittedName>
</protein>
<dbReference type="Gene3D" id="3.40.50.300">
    <property type="entry name" value="P-loop containing nucleotide triphosphate hydrolases"/>
    <property type="match status" value="1"/>
</dbReference>
<dbReference type="CDD" id="cd00009">
    <property type="entry name" value="AAA"/>
    <property type="match status" value="1"/>
</dbReference>
<evidence type="ECO:0000259" key="4">
    <source>
        <dbReference type="SMART" id="SM00382"/>
    </source>
</evidence>
<dbReference type="InterPro" id="IPR027417">
    <property type="entry name" value="P-loop_NTPase"/>
</dbReference>
<accession>T0ZSZ3</accession>
<dbReference type="SUPFAM" id="SSF52540">
    <property type="entry name" value="P-loop containing nucleoside triphosphate hydrolases"/>
    <property type="match status" value="1"/>
</dbReference>
<dbReference type="PIRSF" id="PIRSF003073">
    <property type="entry name" value="DNAC_TnpB_IstB"/>
    <property type="match status" value="1"/>
</dbReference>
<dbReference type="PANTHER" id="PTHR30050">
    <property type="entry name" value="CHROMOSOMAL REPLICATION INITIATOR PROTEIN DNAA"/>
    <property type="match status" value="1"/>
</dbReference>
<dbReference type="AlphaFoldDB" id="T0ZSZ3"/>
<dbReference type="InterPro" id="IPR003593">
    <property type="entry name" value="AAA+_ATPase"/>
</dbReference>
<feature type="domain" description="AAA+ ATPase" evidence="4">
    <location>
        <begin position="99"/>
        <end position="230"/>
    </location>
</feature>
<reference evidence="5" key="2">
    <citation type="journal article" date="2014" name="ISME J.">
        <title>Microbial stratification in low pH oxic and suboxic macroscopic growths along an acid mine drainage.</title>
        <authorList>
            <person name="Mendez-Garcia C."/>
            <person name="Mesa V."/>
            <person name="Sprenger R.R."/>
            <person name="Richter M."/>
            <person name="Diez M.S."/>
            <person name="Solano J."/>
            <person name="Bargiela R."/>
            <person name="Golyshina O.V."/>
            <person name="Manteca A."/>
            <person name="Ramos J.L."/>
            <person name="Gallego J.R."/>
            <person name="Llorente I."/>
            <person name="Martins Dos Santos V.A."/>
            <person name="Jensen O.N."/>
            <person name="Pelaez A.I."/>
            <person name="Sanchez J."/>
            <person name="Ferrer M."/>
        </authorList>
    </citation>
    <scope>NUCLEOTIDE SEQUENCE</scope>
</reference>
<dbReference type="Pfam" id="PF01695">
    <property type="entry name" value="IstB_IS21"/>
    <property type="match status" value="1"/>
</dbReference>
<dbReference type="InterPro" id="IPR047661">
    <property type="entry name" value="IstB"/>
</dbReference>
<evidence type="ECO:0000313" key="5">
    <source>
        <dbReference type="EMBL" id="EQD32955.1"/>
    </source>
</evidence>